<name>A0A837DYX0_9LACO</name>
<proteinExistence type="predicted"/>
<dbReference type="AlphaFoldDB" id="A0A837DYX0"/>
<gene>
    <name evidence="1" type="ORF">LRN_1731</name>
</gene>
<comment type="caution">
    <text evidence="1">The sequence shown here is derived from an EMBL/GenBank/DDBJ whole genome shotgun (WGS) entry which is preliminary data.</text>
</comment>
<evidence type="ECO:0000313" key="2">
    <source>
        <dbReference type="Proteomes" id="UP000031011"/>
    </source>
</evidence>
<protein>
    <submittedName>
        <fullName evidence="1">Ferulic acid esterase</fullName>
    </submittedName>
</protein>
<dbReference type="Proteomes" id="UP000031011">
    <property type="component" value="Unassembled WGS sequence"/>
</dbReference>
<evidence type="ECO:0000313" key="1">
    <source>
        <dbReference type="EMBL" id="KIC05450.1"/>
    </source>
</evidence>
<sequence>MVKTIMKFLEADGIPYKVVYPSRDCKEEYKDRYIERGNSPEFLEVFIDGWDIMLDGLDSLGGTAIELSEGQFLSDVIQPFNCEENQYIERQILSFKHSLEWENPRYKDLKEKIEDEELQSAKRYYMNQSFINGGGRCQHTFVELKELFEGNEDLKCFDENHELTIEQFDQIFGLIEKVINEVNLNYFEYDSTGEHLRFTQKISMTDLNLERKLTRCLDKNNYLDVRYNQQLQKMNYEDIKNLSLLDIEKKYLKEYMDIIFGILRKGNCYWDEVISKEVSDEFLKQMICEVYKQSFLQHMSIEKENSQTMNLPVFSIRKAYVAMM</sequence>
<dbReference type="EMBL" id="AWYA01000029">
    <property type="protein sequence ID" value="KIC05450.1"/>
    <property type="molecule type" value="Genomic_DNA"/>
</dbReference>
<reference evidence="1 2" key="1">
    <citation type="journal article" date="2015" name="BMC Microbiol.">
        <title>Lactobacillus ruminis strains cluster according to their mammalian gut source.</title>
        <authorList>
            <person name="O' Donnell M.M."/>
            <person name="Harris H.M."/>
            <person name="Lynch D.B."/>
            <person name="Ross R.P."/>
            <person name="O'Toole P.W."/>
        </authorList>
    </citation>
    <scope>NUCLEOTIDE SEQUENCE [LARGE SCALE GENOMIC DNA]</scope>
    <source>
        <strain evidence="1 2">DPC 6832</strain>
    </source>
</reference>
<organism evidence="1 2">
    <name type="scientific">Ligilactobacillus ruminis DPC 6832</name>
    <dbReference type="NCBI Taxonomy" id="1402208"/>
    <lineage>
        <taxon>Bacteria</taxon>
        <taxon>Bacillati</taxon>
        <taxon>Bacillota</taxon>
        <taxon>Bacilli</taxon>
        <taxon>Lactobacillales</taxon>
        <taxon>Lactobacillaceae</taxon>
        <taxon>Ligilactobacillus</taxon>
    </lineage>
</organism>
<accession>A0A837DYX0</accession>